<dbReference type="InterPro" id="IPR012132">
    <property type="entry name" value="GMC_OxRdtase"/>
</dbReference>
<keyword evidence="4" id="KW-0560">Oxidoreductase</keyword>
<dbReference type="EMBL" id="CAJMWQ010000943">
    <property type="protein sequence ID" value="CAE6399883.1"/>
    <property type="molecule type" value="Genomic_DNA"/>
</dbReference>
<evidence type="ECO:0000256" key="6">
    <source>
        <dbReference type="RuleBase" id="RU003968"/>
    </source>
</evidence>
<comment type="cofactor">
    <cofactor evidence="1 5">
        <name>FAD</name>
        <dbReference type="ChEBI" id="CHEBI:57692"/>
    </cofactor>
</comment>
<sequence>MMSMLSTLPLLALYFISSLGQTHNINDLEYIIVGSGPAGIVAADRLSEAGKKVLLIERGGPSIAATGGTDTPPWPYSTNLTRFDMPAGFQTVFNGTPYFMCTDLPARGGCLVGGGSAINGTLYWYPTDGDFSMSNGWPNGWQNVQKYLTKVQTRLPSNDIASADGKRYLTEVYDVFKGVLDAQGYKSATLNDQRNDKDRIYGYTAFSSQKGTRMGPMGTYLQTALARPNFQMLLYTKVHAVARNGSTITGVYTNNTKVGDDGFIRLKPNAGRVVLSGGAFGSSRVLFHSAKSPLVSHNAPLNVEATPGSAKYLPPKSSYITLPVGESITDNPAINLVFTHPAIQPYSFSGAWQTPILEDAKQYVESQSGRLAQTSSRINWWKRYTGSDGRIRTMQGTARPGGCCGSITNISFTVTLYLGTGVDSTGKIGLNNDTSVSLINRPWFKTSADRDALVAATKDLIASYKNAYPNLNNTTIEEHVANTVAGSNHWVGSTRIGTNSSTSVVDSNLKVWGTKNLFVLDAGVIPELPVGNPIGTILTMAEMASHKFLKLKR</sequence>
<feature type="signal peptide" evidence="7">
    <location>
        <begin position="1"/>
        <end position="20"/>
    </location>
</feature>
<dbReference type="Gene3D" id="3.50.50.60">
    <property type="entry name" value="FAD/NAD(P)-binding domain"/>
    <property type="match status" value="1"/>
</dbReference>
<dbReference type="InterPro" id="IPR036188">
    <property type="entry name" value="FAD/NAD-bd_sf"/>
</dbReference>
<dbReference type="InterPro" id="IPR003953">
    <property type="entry name" value="FAD-dep_OxRdtase_2_FAD-bd"/>
</dbReference>
<dbReference type="AlphaFoldDB" id="A0A8H3A2I5"/>
<feature type="domain" description="Glucose-methanol-choline oxidoreductase N-terminal" evidence="8">
    <location>
        <begin position="109"/>
        <end position="132"/>
    </location>
</feature>
<dbReference type="PANTHER" id="PTHR47190:SF2">
    <property type="entry name" value="CELLOBIOSE DEHYDROGENASE (AFU_ORTHOLOGUE AFUA_2G17620)"/>
    <property type="match status" value="1"/>
</dbReference>
<dbReference type="PIRSF" id="PIRSF000137">
    <property type="entry name" value="Alcohol_oxidase"/>
    <property type="match status" value="1"/>
</dbReference>
<evidence type="ECO:0000256" key="3">
    <source>
        <dbReference type="ARBA" id="ARBA00022630"/>
    </source>
</evidence>
<feature type="binding site" evidence="5">
    <location>
        <position position="238"/>
    </location>
    <ligand>
        <name>FAD</name>
        <dbReference type="ChEBI" id="CHEBI:57692"/>
    </ligand>
</feature>
<comment type="caution">
    <text evidence="9">The sequence shown here is derived from an EMBL/GenBank/DDBJ whole genome shotgun (WGS) entry which is preliminary data.</text>
</comment>
<feature type="chain" id="PRO_5034986354" description="Glucose-methanol-choline oxidoreductase N-terminal domain-containing protein" evidence="7">
    <location>
        <begin position="21"/>
        <end position="553"/>
    </location>
</feature>
<evidence type="ECO:0000256" key="2">
    <source>
        <dbReference type="ARBA" id="ARBA00010790"/>
    </source>
</evidence>
<dbReference type="SUPFAM" id="SSF54373">
    <property type="entry name" value="FAD-linked reductases, C-terminal domain"/>
    <property type="match status" value="1"/>
</dbReference>
<evidence type="ECO:0000256" key="7">
    <source>
        <dbReference type="SAM" id="SignalP"/>
    </source>
</evidence>
<dbReference type="Proteomes" id="UP000663826">
    <property type="component" value="Unassembled WGS sequence"/>
</dbReference>
<keyword evidence="3 6" id="KW-0285">Flavoprotein</keyword>
<dbReference type="InterPro" id="IPR007867">
    <property type="entry name" value="GMC_OxRtase_C"/>
</dbReference>
<evidence type="ECO:0000256" key="4">
    <source>
        <dbReference type="ARBA" id="ARBA00023002"/>
    </source>
</evidence>
<dbReference type="PANTHER" id="PTHR47190">
    <property type="entry name" value="DEHYDROGENASE, PUTATIVE-RELATED"/>
    <property type="match status" value="1"/>
</dbReference>
<organism evidence="9 10">
    <name type="scientific">Rhizoctonia solani</name>
    <dbReference type="NCBI Taxonomy" id="456999"/>
    <lineage>
        <taxon>Eukaryota</taxon>
        <taxon>Fungi</taxon>
        <taxon>Dikarya</taxon>
        <taxon>Basidiomycota</taxon>
        <taxon>Agaricomycotina</taxon>
        <taxon>Agaricomycetes</taxon>
        <taxon>Cantharellales</taxon>
        <taxon>Ceratobasidiaceae</taxon>
        <taxon>Rhizoctonia</taxon>
    </lineage>
</organism>
<dbReference type="InterPro" id="IPR000172">
    <property type="entry name" value="GMC_OxRdtase_N"/>
</dbReference>
<name>A0A8H3A2I5_9AGAM</name>
<protein>
    <recommendedName>
        <fullName evidence="8">Glucose-methanol-choline oxidoreductase N-terminal domain-containing protein</fullName>
    </recommendedName>
</protein>
<evidence type="ECO:0000313" key="9">
    <source>
        <dbReference type="EMBL" id="CAE6399883.1"/>
    </source>
</evidence>
<dbReference type="SUPFAM" id="SSF51905">
    <property type="entry name" value="FAD/NAD(P)-binding domain"/>
    <property type="match status" value="1"/>
</dbReference>
<dbReference type="GO" id="GO:0050660">
    <property type="term" value="F:flavin adenine dinucleotide binding"/>
    <property type="evidence" value="ECO:0007669"/>
    <property type="project" value="InterPro"/>
</dbReference>
<evidence type="ECO:0000256" key="1">
    <source>
        <dbReference type="ARBA" id="ARBA00001974"/>
    </source>
</evidence>
<evidence type="ECO:0000259" key="8">
    <source>
        <dbReference type="PROSITE" id="PS00623"/>
    </source>
</evidence>
<evidence type="ECO:0000256" key="5">
    <source>
        <dbReference type="PIRSR" id="PIRSR000137-2"/>
    </source>
</evidence>
<comment type="similarity">
    <text evidence="2 6">Belongs to the GMC oxidoreductase family.</text>
</comment>
<dbReference type="Pfam" id="PF05199">
    <property type="entry name" value="GMC_oxred_C"/>
    <property type="match status" value="1"/>
</dbReference>
<reference evidence="9" key="1">
    <citation type="submission" date="2021-01" db="EMBL/GenBank/DDBJ databases">
        <authorList>
            <person name="Kaushik A."/>
        </authorList>
    </citation>
    <scope>NUCLEOTIDE SEQUENCE</scope>
    <source>
        <strain evidence="9">AG1-1B</strain>
    </source>
</reference>
<dbReference type="Pfam" id="PF00732">
    <property type="entry name" value="GMC_oxred_N"/>
    <property type="match status" value="1"/>
</dbReference>
<feature type="non-terminal residue" evidence="9">
    <location>
        <position position="1"/>
    </location>
</feature>
<keyword evidence="5 6" id="KW-0274">FAD</keyword>
<accession>A0A8H3A2I5</accession>
<dbReference type="InterPro" id="IPR053208">
    <property type="entry name" value="GMC_Oxidoreductase_CD"/>
</dbReference>
<evidence type="ECO:0000313" key="10">
    <source>
        <dbReference type="Proteomes" id="UP000663826"/>
    </source>
</evidence>
<dbReference type="GO" id="GO:0016614">
    <property type="term" value="F:oxidoreductase activity, acting on CH-OH group of donors"/>
    <property type="evidence" value="ECO:0007669"/>
    <property type="project" value="InterPro"/>
</dbReference>
<dbReference type="Gene3D" id="3.30.410.10">
    <property type="entry name" value="Cholesterol Oxidase, domain 2"/>
    <property type="match status" value="1"/>
</dbReference>
<proteinExistence type="inferred from homology"/>
<dbReference type="Pfam" id="PF00890">
    <property type="entry name" value="FAD_binding_2"/>
    <property type="match status" value="1"/>
</dbReference>
<keyword evidence="7" id="KW-0732">Signal</keyword>
<gene>
    <name evidence="9" type="ORF">RDB_LOCUS30828</name>
</gene>
<dbReference type="PROSITE" id="PS00623">
    <property type="entry name" value="GMC_OXRED_1"/>
    <property type="match status" value="1"/>
</dbReference>